<dbReference type="InterPro" id="IPR036576">
    <property type="entry name" value="WRKY_dom_sf"/>
</dbReference>
<feature type="region of interest" description="Disordered" evidence="7">
    <location>
        <begin position="505"/>
        <end position="531"/>
    </location>
</feature>
<evidence type="ECO:0000259" key="8">
    <source>
        <dbReference type="PROSITE" id="PS50811"/>
    </source>
</evidence>
<dbReference type="SUPFAM" id="SSF118290">
    <property type="entry name" value="WRKY DNA-binding domain"/>
    <property type="match status" value="1"/>
</dbReference>
<dbReference type="Proteomes" id="UP000828251">
    <property type="component" value="Unassembled WGS sequence"/>
</dbReference>
<dbReference type="GO" id="GO:0003700">
    <property type="term" value="F:DNA-binding transcription factor activity"/>
    <property type="evidence" value="ECO:0007669"/>
    <property type="project" value="InterPro"/>
</dbReference>
<feature type="region of interest" description="Disordered" evidence="7">
    <location>
        <begin position="186"/>
        <end position="259"/>
    </location>
</feature>
<dbReference type="InterPro" id="IPR003657">
    <property type="entry name" value="WRKY_dom"/>
</dbReference>
<dbReference type="Gene3D" id="2.20.25.80">
    <property type="entry name" value="WRKY domain"/>
    <property type="match status" value="1"/>
</dbReference>
<comment type="subcellular location">
    <subcellularLocation>
        <location evidence="1">Nucleus</location>
    </subcellularLocation>
</comment>
<evidence type="ECO:0000256" key="2">
    <source>
        <dbReference type="ARBA" id="ARBA00023015"/>
    </source>
</evidence>
<dbReference type="EMBL" id="JAIQCV010000002">
    <property type="protein sequence ID" value="KAH1121146.1"/>
    <property type="molecule type" value="Genomic_DNA"/>
</dbReference>
<dbReference type="PROSITE" id="PS50811">
    <property type="entry name" value="WRKY"/>
    <property type="match status" value="1"/>
</dbReference>
<keyword evidence="6" id="KW-0175">Coiled coil</keyword>
<keyword evidence="10" id="KW-1185">Reference proteome</keyword>
<evidence type="ECO:0000256" key="7">
    <source>
        <dbReference type="SAM" id="MobiDB-lite"/>
    </source>
</evidence>
<dbReference type="OrthoDB" id="2020995at2759"/>
<dbReference type="InterPro" id="IPR044810">
    <property type="entry name" value="WRKY_plant"/>
</dbReference>
<feature type="compositionally biased region" description="Basic and acidic residues" evidence="7">
    <location>
        <begin position="53"/>
        <end position="62"/>
    </location>
</feature>
<feature type="compositionally biased region" description="Polar residues" evidence="7">
    <location>
        <begin position="206"/>
        <end position="215"/>
    </location>
</feature>
<sequence>MEPVDHHIVSLVQSPDGIKRVVNEMDFFADDRSSKQHDKADDDVHHHHHHHVKTESKHHGADQDDDVNTGLNLLTTNSASEKSSVAGDGITLSQNLKEKQRVNQLAYVRAELDRINAENQRLKLTLNQVNSNYYALQMHLVSLTQRHRNRIAESSEANTRINRPIEEKTHGEGMVARQFMDLVQTETKAEKDELSESSSEDRCQELSGSPGNTIVESMERRQKNNTSRNQREDTPEGLPHPAGWLPNKGPKFNTSKDNEQAQQTMAMIRKARVSVRARSEASMISDGCQWRKYGQKMAKGNPCPRAYYRCTMATGCPVRKQVQRCAEDRTILVTTYEGNHNHPLPPAAMAMASTTSAAASTLLSGSMPSADHGIMNSNIVPKAMLPGSPNLITLSASAPFPTVTLDLTHPPNQRPLHQLHPLSPNWPHNISSLPAHLLGHPIYNQSKLLGTYLSSQGNNELPVHLSQNQMQGHPMVDTAATAAAITADPNFTAALVAAITSIIGNSHRDNSGNNNSTTSRNTGDNNTSTIL</sequence>
<protein>
    <recommendedName>
        <fullName evidence="8">WRKY domain-containing protein</fullName>
    </recommendedName>
</protein>
<keyword evidence="5" id="KW-0539">Nucleus</keyword>
<evidence type="ECO:0000256" key="3">
    <source>
        <dbReference type="ARBA" id="ARBA00023125"/>
    </source>
</evidence>
<keyword evidence="3" id="KW-0238">DNA-binding</keyword>
<dbReference type="PANTHER" id="PTHR31429">
    <property type="entry name" value="WRKY TRANSCRIPTION FACTOR 36-RELATED"/>
    <property type="match status" value="1"/>
</dbReference>
<feature type="region of interest" description="Disordered" evidence="7">
    <location>
        <begin position="32"/>
        <end position="71"/>
    </location>
</feature>
<name>A0A9D4AI77_9ROSI</name>
<comment type="caution">
    <text evidence="9">The sequence shown here is derived from an EMBL/GenBank/DDBJ whole genome shotgun (WGS) entry which is preliminary data.</text>
</comment>
<evidence type="ECO:0000313" key="10">
    <source>
        <dbReference type="Proteomes" id="UP000828251"/>
    </source>
</evidence>
<keyword evidence="4" id="KW-0804">Transcription</keyword>
<dbReference type="Pfam" id="PF03106">
    <property type="entry name" value="WRKY"/>
    <property type="match status" value="1"/>
</dbReference>
<gene>
    <name evidence="9" type="ORF">J1N35_004306</name>
</gene>
<evidence type="ECO:0000256" key="1">
    <source>
        <dbReference type="ARBA" id="ARBA00004123"/>
    </source>
</evidence>
<accession>A0A9D4AI77</accession>
<evidence type="ECO:0000256" key="5">
    <source>
        <dbReference type="ARBA" id="ARBA00023242"/>
    </source>
</evidence>
<dbReference type="PANTHER" id="PTHR31429:SF81">
    <property type="entry name" value="TRANSCRIPTION FACTOR WRKY FAMILY-RELATED"/>
    <property type="match status" value="1"/>
</dbReference>
<evidence type="ECO:0000313" key="9">
    <source>
        <dbReference type="EMBL" id="KAH1121146.1"/>
    </source>
</evidence>
<feature type="compositionally biased region" description="Basic and acidic residues" evidence="7">
    <location>
        <begin position="187"/>
        <end position="204"/>
    </location>
</feature>
<dbReference type="SMART" id="SM00774">
    <property type="entry name" value="WRKY"/>
    <property type="match status" value="1"/>
</dbReference>
<dbReference type="GO" id="GO:0005634">
    <property type="term" value="C:nucleus"/>
    <property type="evidence" value="ECO:0007669"/>
    <property type="project" value="UniProtKB-SubCell"/>
</dbReference>
<feature type="compositionally biased region" description="Basic and acidic residues" evidence="7">
    <location>
        <begin position="32"/>
        <end position="45"/>
    </location>
</feature>
<feature type="domain" description="WRKY" evidence="8">
    <location>
        <begin position="279"/>
        <end position="345"/>
    </location>
</feature>
<dbReference type="GO" id="GO:0043565">
    <property type="term" value="F:sequence-specific DNA binding"/>
    <property type="evidence" value="ECO:0007669"/>
    <property type="project" value="InterPro"/>
</dbReference>
<dbReference type="FunFam" id="2.20.25.80:FF:000002">
    <property type="entry name" value="probable WRKY transcription factor 31"/>
    <property type="match status" value="1"/>
</dbReference>
<dbReference type="AlphaFoldDB" id="A0A9D4AI77"/>
<feature type="coiled-coil region" evidence="6">
    <location>
        <begin position="105"/>
        <end position="132"/>
    </location>
</feature>
<organism evidence="9 10">
    <name type="scientific">Gossypium stocksii</name>
    <dbReference type="NCBI Taxonomy" id="47602"/>
    <lineage>
        <taxon>Eukaryota</taxon>
        <taxon>Viridiplantae</taxon>
        <taxon>Streptophyta</taxon>
        <taxon>Embryophyta</taxon>
        <taxon>Tracheophyta</taxon>
        <taxon>Spermatophyta</taxon>
        <taxon>Magnoliopsida</taxon>
        <taxon>eudicotyledons</taxon>
        <taxon>Gunneridae</taxon>
        <taxon>Pentapetalae</taxon>
        <taxon>rosids</taxon>
        <taxon>malvids</taxon>
        <taxon>Malvales</taxon>
        <taxon>Malvaceae</taxon>
        <taxon>Malvoideae</taxon>
        <taxon>Gossypium</taxon>
    </lineage>
</organism>
<reference evidence="9 10" key="1">
    <citation type="journal article" date="2021" name="Plant Biotechnol. J.">
        <title>Multi-omics assisted identification of the key and species-specific regulatory components of drought-tolerant mechanisms in Gossypium stocksii.</title>
        <authorList>
            <person name="Yu D."/>
            <person name="Ke L."/>
            <person name="Zhang D."/>
            <person name="Wu Y."/>
            <person name="Sun Y."/>
            <person name="Mei J."/>
            <person name="Sun J."/>
            <person name="Sun Y."/>
        </authorList>
    </citation>
    <scope>NUCLEOTIDE SEQUENCE [LARGE SCALE GENOMIC DNA]</scope>
    <source>
        <strain evidence="10">cv. E1</strain>
        <tissue evidence="9">Leaf</tissue>
    </source>
</reference>
<feature type="compositionally biased region" description="Low complexity" evidence="7">
    <location>
        <begin position="511"/>
        <end position="531"/>
    </location>
</feature>
<evidence type="ECO:0000256" key="6">
    <source>
        <dbReference type="SAM" id="Coils"/>
    </source>
</evidence>
<proteinExistence type="predicted"/>
<keyword evidence="2" id="KW-0805">Transcription regulation</keyword>
<evidence type="ECO:0000256" key="4">
    <source>
        <dbReference type="ARBA" id="ARBA00023163"/>
    </source>
</evidence>